<protein>
    <recommendedName>
        <fullName evidence="2 5">peptidylprolyl isomerase</fullName>
        <ecNumber evidence="2 5">5.2.1.8</ecNumber>
    </recommendedName>
</protein>
<dbReference type="EC" id="5.2.1.8" evidence="2 5"/>
<dbReference type="Proteomes" id="UP000284706">
    <property type="component" value="Unassembled WGS sequence"/>
</dbReference>
<dbReference type="PROSITE" id="PS50059">
    <property type="entry name" value="FKBP_PPIASE"/>
    <property type="match status" value="1"/>
</dbReference>
<dbReference type="Gene3D" id="3.10.50.40">
    <property type="match status" value="1"/>
</dbReference>
<evidence type="ECO:0000313" key="8">
    <source>
        <dbReference type="EMBL" id="PPQ82158.1"/>
    </source>
</evidence>
<dbReference type="EMBL" id="NHYE01004786">
    <property type="protein sequence ID" value="PPQ82158.1"/>
    <property type="molecule type" value="Genomic_DNA"/>
</dbReference>
<accession>A0A409WUG1</accession>
<feature type="compositionally biased region" description="Basic and acidic residues" evidence="6">
    <location>
        <begin position="119"/>
        <end position="134"/>
    </location>
</feature>
<feature type="region of interest" description="Disordered" evidence="6">
    <location>
        <begin position="115"/>
        <end position="135"/>
    </location>
</feature>
<dbReference type="Pfam" id="PF00254">
    <property type="entry name" value="FKBP_C"/>
    <property type="match status" value="1"/>
</dbReference>
<keyword evidence="4 5" id="KW-0413">Isomerase</keyword>
<name>A0A409WUG1_9AGAR</name>
<comment type="catalytic activity">
    <reaction evidence="1 5">
        <text>[protein]-peptidylproline (omega=180) = [protein]-peptidylproline (omega=0)</text>
        <dbReference type="Rhea" id="RHEA:16237"/>
        <dbReference type="Rhea" id="RHEA-COMP:10747"/>
        <dbReference type="Rhea" id="RHEA-COMP:10748"/>
        <dbReference type="ChEBI" id="CHEBI:83833"/>
        <dbReference type="ChEBI" id="CHEBI:83834"/>
        <dbReference type="EC" id="5.2.1.8"/>
    </reaction>
</comment>
<dbReference type="GO" id="GO:0003755">
    <property type="term" value="F:peptidyl-prolyl cis-trans isomerase activity"/>
    <property type="evidence" value="ECO:0007669"/>
    <property type="project" value="UniProtKB-KW"/>
</dbReference>
<dbReference type="OrthoDB" id="1902587at2759"/>
<evidence type="ECO:0000259" key="7">
    <source>
        <dbReference type="PROSITE" id="PS50059"/>
    </source>
</evidence>
<evidence type="ECO:0000256" key="6">
    <source>
        <dbReference type="SAM" id="MobiDB-lite"/>
    </source>
</evidence>
<dbReference type="PANTHER" id="PTHR43811:SF19">
    <property type="entry name" value="39 KDA FK506-BINDING NUCLEAR PROTEIN"/>
    <property type="match status" value="1"/>
</dbReference>
<comment type="caution">
    <text evidence="8">The sequence shown here is derived from an EMBL/GenBank/DDBJ whole genome shotgun (WGS) entry which is preliminary data.</text>
</comment>
<dbReference type="InterPro" id="IPR046357">
    <property type="entry name" value="PPIase_dom_sf"/>
</dbReference>
<gene>
    <name evidence="8" type="ORF">CVT26_008796</name>
</gene>
<dbReference type="InParanoid" id="A0A409WUG1"/>
<keyword evidence="9" id="KW-1185">Reference proteome</keyword>
<feature type="domain" description="PPIase FKBP-type" evidence="7">
    <location>
        <begin position="162"/>
        <end position="251"/>
    </location>
</feature>
<dbReference type="InterPro" id="IPR001179">
    <property type="entry name" value="PPIase_FKBP_dom"/>
</dbReference>
<evidence type="ECO:0000256" key="1">
    <source>
        <dbReference type="ARBA" id="ARBA00000971"/>
    </source>
</evidence>
<organism evidence="8 9">
    <name type="scientific">Gymnopilus dilepis</name>
    <dbReference type="NCBI Taxonomy" id="231916"/>
    <lineage>
        <taxon>Eukaryota</taxon>
        <taxon>Fungi</taxon>
        <taxon>Dikarya</taxon>
        <taxon>Basidiomycota</taxon>
        <taxon>Agaricomycotina</taxon>
        <taxon>Agaricomycetes</taxon>
        <taxon>Agaricomycetidae</taxon>
        <taxon>Agaricales</taxon>
        <taxon>Agaricineae</taxon>
        <taxon>Hymenogastraceae</taxon>
        <taxon>Gymnopilus</taxon>
    </lineage>
</organism>
<dbReference type="Gene3D" id="2.60.120.340">
    <property type="entry name" value="Nucleoplasmin core domain"/>
    <property type="match status" value="1"/>
</dbReference>
<dbReference type="InterPro" id="IPR041232">
    <property type="entry name" value="NPL"/>
</dbReference>
<reference evidence="8 9" key="1">
    <citation type="journal article" date="2018" name="Evol. Lett.">
        <title>Horizontal gene cluster transfer increased hallucinogenic mushroom diversity.</title>
        <authorList>
            <person name="Reynolds H.T."/>
            <person name="Vijayakumar V."/>
            <person name="Gluck-Thaler E."/>
            <person name="Korotkin H.B."/>
            <person name="Matheny P.B."/>
            <person name="Slot J.C."/>
        </authorList>
    </citation>
    <scope>NUCLEOTIDE SEQUENCE [LARGE SCALE GENOMIC DNA]</scope>
    <source>
        <strain evidence="8 9">SRW20</strain>
    </source>
</reference>
<keyword evidence="3 5" id="KW-0697">Rotamase</keyword>
<dbReference type="Pfam" id="PF17800">
    <property type="entry name" value="NPL"/>
    <property type="match status" value="1"/>
</dbReference>
<evidence type="ECO:0000256" key="2">
    <source>
        <dbReference type="ARBA" id="ARBA00013194"/>
    </source>
</evidence>
<evidence type="ECO:0000256" key="4">
    <source>
        <dbReference type="ARBA" id="ARBA00023235"/>
    </source>
</evidence>
<evidence type="ECO:0000256" key="3">
    <source>
        <dbReference type="ARBA" id="ARBA00023110"/>
    </source>
</evidence>
<dbReference type="AlphaFoldDB" id="A0A409WUG1"/>
<sequence>MSELWSKFIEGGSSFTFVPEANLNVVNAAIDVCVRKKGDSSVVSISYKDSTAVICTLSHGSIPQAGLNLTLLGGSEYTIAVNGEKQYARYRHISDSFVFNFDAWTVSVPTKGGNPLVSDTRRSGDSCPRRERAAHQSRPLVKHRYMWVASGASSNGQYAQEGDQVEILYKARVGDHKAEPFEQTPKGESLFALDLRHWRTNWLSQGVTGMQVGEMRRIFIPPSLGYGKKVKNSPVKPNSHLVYGMLFHRSNESR</sequence>
<dbReference type="PANTHER" id="PTHR43811">
    <property type="entry name" value="FKBP-TYPE PEPTIDYL-PROLYL CIS-TRANS ISOMERASE FKPA"/>
    <property type="match status" value="1"/>
</dbReference>
<evidence type="ECO:0000256" key="5">
    <source>
        <dbReference type="PROSITE-ProRule" id="PRU00277"/>
    </source>
</evidence>
<dbReference type="SUPFAM" id="SSF54534">
    <property type="entry name" value="FKBP-like"/>
    <property type="match status" value="1"/>
</dbReference>
<proteinExistence type="predicted"/>
<evidence type="ECO:0000313" key="9">
    <source>
        <dbReference type="Proteomes" id="UP000284706"/>
    </source>
</evidence>